<gene>
    <name evidence="3" type="ORF">skT53_31580</name>
</gene>
<dbReference type="KEGG" id="eff:skT53_31580"/>
<name>A0A7I8DD79_9BACL</name>
<dbReference type="Pfam" id="PF07833">
    <property type="entry name" value="Cu_amine_oxidN1"/>
    <property type="match status" value="1"/>
</dbReference>
<dbReference type="SUPFAM" id="SSF55383">
    <property type="entry name" value="Copper amine oxidase, domain N"/>
    <property type="match status" value="1"/>
</dbReference>
<proteinExistence type="predicted"/>
<keyword evidence="4" id="KW-1185">Reference proteome</keyword>
<evidence type="ECO:0000259" key="2">
    <source>
        <dbReference type="Pfam" id="PF07833"/>
    </source>
</evidence>
<dbReference type="EMBL" id="AP023366">
    <property type="protein sequence ID" value="BCJ88173.1"/>
    <property type="molecule type" value="Genomic_DNA"/>
</dbReference>
<accession>A0A7I8DD79</accession>
<evidence type="ECO:0000313" key="3">
    <source>
        <dbReference type="EMBL" id="BCJ88173.1"/>
    </source>
</evidence>
<feature type="chain" id="PRO_5032895134" description="Copper amine oxidase-like N-terminal domain-containing protein" evidence="1">
    <location>
        <begin position="27"/>
        <end position="274"/>
    </location>
</feature>
<dbReference type="InterPro" id="IPR012854">
    <property type="entry name" value="Cu_amine_oxidase-like_N"/>
</dbReference>
<dbReference type="RefSeq" id="WP_200758823.1">
    <property type="nucleotide sequence ID" value="NZ_AP023366.1"/>
</dbReference>
<feature type="signal peptide" evidence="1">
    <location>
        <begin position="1"/>
        <end position="26"/>
    </location>
</feature>
<protein>
    <recommendedName>
        <fullName evidence="2">Copper amine oxidase-like N-terminal domain-containing protein</fullName>
    </recommendedName>
</protein>
<reference evidence="3 4" key="1">
    <citation type="submission" date="2020-08" db="EMBL/GenBank/DDBJ databases">
        <title>Complete Genome Sequence of Effusibacillus dendaii Strain skT53, Isolated from Farmland soil.</title>
        <authorList>
            <person name="Konishi T."/>
            <person name="Kawasaki H."/>
        </authorList>
    </citation>
    <scope>NUCLEOTIDE SEQUENCE [LARGE SCALE GENOMIC DNA]</scope>
    <source>
        <strain evidence="4">skT53</strain>
    </source>
</reference>
<dbReference type="AlphaFoldDB" id="A0A7I8DD79"/>
<dbReference type="InterPro" id="IPR036582">
    <property type="entry name" value="Mao_N_sf"/>
</dbReference>
<dbReference type="Proteomes" id="UP000593802">
    <property type="component" value="Chromosome"/>
</dbReference>
<feature type="domain" description="Copper amine oxidase-like N-terminal" evidence="2">
    <location>
        <begin position="37"/>
        <end position="143"/>
    </location>
</feature>
<evidence type="ECO:0000256" key="1">
    <source>
        <dbReference type="SAM" id="SignalP"/>
    </source>
</evidence>
<keyword evidence="1" id="KW-0732">Signal</keyword>
<organism evidence="3 4">
    <name type="scientific">Effusibacillus dendaii</name>
    <dbReference type="NCBI Taxonomy" id="2743772"/>
    <lineage>
        <taxon>Bacteria</taxon>
        <taxon>Bacillati</taxon>
        <taxon>Bacillota</taxon>
        <taxon>Bacilli</taxon>
        <taxon>Bacillales</taxon>
        <taxon>Alicyclobacillaceae</taxon>
        <taxon>Effusibacillus</taxon>
    </lineage>
</organism>
<dbReference type="Gene3D" id="3.30.457.10">
    <property type="entry name" value="Copper amine oxidase-like, N-terminal domain"/>
    <property type="match status" value="1"/>
</dbReference>
<sequence length="274" mass="30304">MKKKTMARVVGLAIVAGIGFGNIANAEVVSENFGISINGQAYVTPEGEQKPYINQDGRTMVPVRFVSQQLGAYVNWDQYSQKVTITGNKTIQIQVGQSFINVDGQRVQMDTQAELTKDRVFIPARFIGEALGAQVNWDGQTVSFQVPQTPANSSNMKQNEDGSYSFDNVYQATVRTNQSEREKENTVNLLSQIKWTTSGNTVTVSVPATGSENLHWIMQDSTPPQWDGTTAHTRTTVGGWGQTIILYDITTGAQLAKLWILYKNGEWVVKYPSL</sequence>
<evidence type="ECO:0000313" key="4">
    <source>
        <dbReference type="Proteomes" id="UP000593802"/>
    </source>
</evidence>